<evidence type="ECO:0000313" key="1">
    <source>
        <dbReference type="EMBL" id="JAH15893.1"/>
    </source>
</evidence>
<reference evidence="1" key="2">
    <citation type="journal article" date="2015" name="Fish Shellfish Immunol.">
        <title>Early steps in the European eel (Anguilla anguilla)-Vibrio vulnificus interaction in the gills: Role of the RtxA13 toxin.</title>
        <authorList>
            <person name="Callol A."/>
            <person name="Pajuelo D."/>
            <person name="Ebbesson L."/>
            <person name="Teles M."/>
            <person name="MacKenzie S."/>
            <person name="Amaro C."/>
        </authorList>
    </citation>
    <scope>NUCLEOTIDE SEQUENCE</scope>
</reference>
<organism evidence="1">
    <name type="scientific">Anguilla anguilla</name>
    <name type="common">European freshwater eel</name>
    <name type="synonym">Muraena anguilla</name>
    <dbReference type="NCBI Taxonomy" id="7936"/>
    <lineage>
        <taxon>Eukaryota</taxon>
        <taxon>Metazoa</taxon>
        <taxon>Chordata</taxon>
        <taxon>Craniata</taxon>
        <taxon>Vertebrata</taxon>
        <taxon>Euteleostomi</taxon>
        <taxon>Actinopterygii</taxon>
        <taxon>Neopterygii</taxon>
        <taxon>Teleostei</taxon>
        <taxon>Anguilliformes</taxon>
        <taxon>Anguillidae</taxon>
        <taxon>Anguilla</taxon>
    </lineage>
</organism>
<protein>
    <submittedName>
        <fullName evidence="1">Uncharacterized protein</fullName>
    </submittedName>
</protein>
<sequence>MVVKSDSSVIGQPSVYILVMTSIIQNRVSGKSSC</sequence>
<dbReference type="EMBL" id="GBXM01092684">
    <property type="protein sequence ID" value="JAH15893.1"/>
    <property type="molecule type" value="Transcribed_RNA"/>
</dbReference>
<proteinExistence type="predicted"/>
<accession>A0A0E9QIJ6</accession>
<dbReference type="AlphaFoldDB" id="A0A0E9QIJ6"/>
<reference evidence="1" key="1">
    <citation type="submission" date="2014-11" db="EMBL/GenBank/DDBJ databases">
        <authorList>
            <person name="Amaro Gonzalez C."/>
        </authorList>
    </citation>
    <scope>NUCLEOTIDE SEQUENCE</scope>
</reference>
<name>A0A0E9QIJ6_ANGAN</name>